<dbReference type="InterPro" id="IPR028994">
    <property type="entry name" value="Integrin_alpha_N"/>
</dbReference>
<evidence type="ECO:0000313" key="4">
    <source>
        <dbReference type="Proteomes" id="UP001164653"/>
    </source>
</evidence>
<reference evidence="3" key="1">
    <citation type="submission" date="2022-11" db="EMBL/GenBank/DDBJ databases">
        <title>Dyadobacter pollutisoli sp. nov., isolated from plastic dumped soil.</title>
        <authorList>
            <person name="Kim J.M."/>
            <person name="Kim K.R."/>
            <person name="Lee J.K."/>
            <person name="Hao L."/>
            <person name="Jeon C.O."/>
        </authorList>
    </citation>
    <scope>NUCLEOTIDE SEQUENCE</scope>
    <source>
        <strain evidence="3">U1</strain>
    </source>
</reference>
<protein>
    <submittedName>
        <fullName evidence="3">VCBS repeat-containing protein</fullName>
    </submittedName>
</protein>
<dbReference type="InterPro" id="IPR011519">
    <property type="entry name" value="UnbV_ASPIC"/>
</dbReference>
<dbReference type="Pfam" id="PF07593">
    <property type="entry name" value="UnbV_ASPIC"/>
    <property type="match status" value="1"/>
</dbReference>
<dbReference type="PANTHER" id="PTHR16026">
    <property type="entry name" value="CARTILAGE ACIDIC PROTEIN 1"/>
    <property type="match status" value="1"/>
</dbReference>
<dbReference type="PANTHER" id="PTHR16026:SF0">
    <property type="entry name" value="CARTILAGE ACIDIC PROTEIN 1"/>
    <property type="match status" value="1"/>
</dbReference>
<gene>
    <name evidence="3" type="ORF">ON006_12545</name>
</gene>
<sequence length="1097" mass="121101">MKVKLVCCLLWLLIVSCREKQETLFTLLPSAQTGVKFENTIHENDDFNLIDYYYVYNGGGVSAGDVNNDGLPDLYFTGNQVADKLYLNKGKGENGELHFEDITEATGIKTGGWSTGVTMADVNSDGLMDIYVCKSGNYPAEKRKNHLYLNKGNMRFEESAERLGIADTTFTNQAAFLDYDKDGDLDLFLITSTNLVRNPNKLVAPVNDGTGLSADRLYRNDGDKFTDVSKNAGIVHDGMSLGLSVADFNGDGWDDIMVGNDFLSSDLLYLNNQDGTFREAAKEAFGHHSQFTMGTDAADFNNDGKIDLMTVDMLPTDNEQRKLMAGPANFQQFEMARQLGYHPQYMRNMLQLNASAGNGGAERPVHFSEIGQFSGVHSTDWSWSPLFADFDNDGYKDLCITNGYLRDITDLDFVAYNAEMAQGGASKEVIDNRMKVEALKMKTLKKNNFIYQNNGDLTFSDKTKEWFGDAPSLSNGSAYADLDGDGDLDLVVNNINQEAFIFQNNTTGKNFLNINLKGKKGNVNGLGAEVTLYTGGGLQQINHSVTRGYQSSSDYQVHFGLGNAKLADSVRVVWPDGKSQTVQKVNANQVLTLNYQNAGQTTINKQLITPILKEVTLQTGIDYLHQEEPYMDYNQEPMLLHMLSRQGPKMAVGDVNGDGLEDFYVGGSYHHQGSFYIQSASGKFSPKPIKGVNEQKDEEDTGVLLADLDGDKDLDLYIVSGSNEYFDGSEYYQDRIYLNDGRGNFTAALNLLPAIRHSGSCVVAADFDHDGDLDLFRGGRLMPLGYPKAGESCILRNDNGHFTDVTDSVAPQLRNIGMLTDAVWVDIDNDSWPDLMLTGELMPLTLYKNTKGKFSNANSFPSSNGFWNCVKAADFDHDGDLDFVAGNLGLNSRYRFSKAAPMSVYSADLDANGRYDAIPSYFLNGTEYPVPSRDELTRQIPVFKKRFQSYALYSKIKMSELLTAEQQKAVTVSKAFEQQSVYIENKGVGKFEIKPLPQIAQLSVVQDILIDDVDGDGNPDVLLAGNDYTTEPGAGQYDASYGVFVKGNGKGNFQPVATDVSGFFVNGDCRSIRKITGKRGYYVVSRNKAGIVVFAKR</sequence>
<dbReference type="SUPFAM" id="SSF69318">
    <property type="entry name" value="Integrin alpha N-terminal domain"/>
    <property type="match status" value="3"/>
</dbReference>
<dbReference type="EMBL" id="CP112998">
    <property type="protein sequence ID" value="WAC14766.1"/>
    <property type="molecule type" value="Genomic_DNA"/>
</dbReference>
<dbReference type="InterPro" id="IPR013517">
    <property type="entry name" value="FG-GAP"/>
</dbReference>
<evidence type="ECO:0000259" key="2">
    <source>
        <dbReference type="Pfam" id="PF07593"/>
    </source>
</evidence>
<keyword evidence="4" id="KW-1185">Reference proteome</keyword>
<keyword evidence="1" id="KW-0732">Signal</keyword>
<name>A0A9E8NGX6_9BACT</name>
<evidence type="ECO:0000313" key="3">
    <source>
        <dbReference type="EMBL" id="WAC14766.1"/>
    </source>
</evidence>
<evidence type="ECO:0000256" key="1">
    <source>
        <dbReference type="ARBA" id="ARBA00022729"/>
    </source>
</evidence>
<dbReference type="Gene3D" id="2.130.10.130">
    <property type="entry name" value="Integrin alpha, N-terminal"/>
    <property type="match status" value="4"/>
</dbReference>
<accession>A0A9E8NGX6</accession>
<dbReference type="Proteomes" id="UP001164653">
    <property type="component" value="Chromosome"/>
</dbReference>
<proteinExistence type="predicted"/>
<dbReference type="RefSeq" id="WP_244820133.1">
    <property type="nucleotide sequence ID" value="NZ_CP112998.1"/>
</dbReference>
<dbReference type="PROSITE" id="PS51257">
    <property type="entry name" value="PROKAR_LIPOPROTEIN"/>
    <property type="match status" value="1"/>
</dbReference>
<dbReference type="AlphaFoldDB" id="A0A9E8NGX6"/>
<dbReference type="Pfam" id="PF13517">
    <property type="entry name" value="FG-GAP_3"/>
    <property type="match status" value="7"/>
</dbReference>
<dbReference type="InterPro" id="IPR027039">
    <property type="entry name" value="Crtac1"/>
</dbReference>
<organism evidence="3 4">
    <name type="scientific">Dyadobacter pollutisoli</name>
    <dbReference type="NCBI Taxonomy" id="2910158"/>
    <lineage>
        <taxon>Bacteria</taxon>
        <taxon>Pseudomonadati</taxon>
        <taxon>Bacteroidota</taxon>
        <taxon>Cytophagia</taxon>
        <taxon>Cytophagales</taxon>
        <taxon>Spirosomataceae</taxon>
        <taxon>Dyadobacter</taxon>
    </lineage>
</organism>
<feature type="domain" description="ASPIC/UnbV" evidence="2">
    <location>
        <begin position="525"/>
        <end position="592"/>
    </location>
</feature>
<dbReference type="KEGG" id="dpf:ON006_12545"/>